<name>A0A2S7J568_9HYPH</name>
<gene>
    <name evidence="2" type="ORF">C3731_02020</name>
</gene>
<sequence length="141" mass="15687">MKPTQIILSTIFTFGFIAAAHADAIPKRSKDFTTNYQMLVKDRKASPQVADCIATAYDFVKKSKKYDRLGFTQDDISSAKTDDKSSEFSTRDPRKVSAVISVPGEARIKRIGYKWDDVAVRCGITNGKLQAIEFVQTKAAK</sequence>
<proteinExistence type="predicted"/>
<dbReference type="RefSeq" id="WP_104754054.1">
    <property type="nucleotide sequence ID" value="NZ_JBHEEO010000007.1"/>
</dbReference>
<accession>A0A2S7J568</accession>
<keyword evidence="3" id="KW-1185">Reference proteome</keyword>
<feature type="chain" id="PRO_5015634667" evidence="1">
    <location>
        <begin position="23"/>
        <end position="141"/>
    </location>
</feature>
<evidence type="ECO:0000256" key="1">
    <source>
        <dbReference type="SAM" id="SignalP"/>
    </source>
</evidence>
<evidence type="ECO:0000313" key="2">
    <source>
        <dbReference type="EMBL" id="PQA75373.1"/>
    </source>
</evidence>
<feature type="signal peptide" evidence="1">
    <location>
        <begin position="1"/>
        <end position="22"/>
    </location>
</feature>
<organism evidence="2 3">
    <name type="scientific">Brucella oryzae</name>
    <dbReference type="NCBI Taxonomy" id="335286"/>
    <lineage>
        <taxon>Bacteria</taxon>
        <taxon>Pseudomonadati</taxon>
        <taxon>Pseudomonadota</taxon>
        <taxon>Alphaproteobacteria</taxon>
        <taxon>Hyphomicrobiales</taxon>
        <taxon>Brucellaceae</taxon>
        <taxon>Brucella/Ochrobactrum group</taxon>
        <taxon>Brucella</taxon>
    </lineage>
</organism>
<dbReference type="NCBIfam" id="NF047383">
    <property type="entry name" value="T4SS_eff_BspC"/>
    <property type="match status" value="1"/>
</dbReference>
<protein>
    <submittedName>
        <fullName evidence="2">Uncharacterized protein</fullName>
    </submittedName>
</protein>
<dbReference type="AlphaFoldDB" id="A0A2S7J568"/>
<reference evidence="2 3" key="1">
    <citation type="submission" date="2018-02" db="EMBL/GenBank/DDBJ databases">
        <title>Draft genome sequence of Ochrobactrum oryzae found in Brazil.</title>
        <authorList>
            <person name="Cerdeira L."/>
            <person name="Andrade F."/>
            <person name="Zacariotto T."/>
            <person name="Barbosa B."/>
            <person name="Santos S."/>
            <person name="Cassetari V."/>
            <person name="Lincopan N."/>
        </authorList>
    </citation>
    <scope>NUCLEOTIDE SEQUENCE [LARGE SCALE GENOMIC DNA]</scope>
    <source>
        <strain evidence="2 3">OA447</strain>
    </source>
</reference>
<keyword evidence="1" id="KW-0732">Signal</keyword>
<dbReference type="EMBL" id="PTRC01000005">
    <property type="protein sequence ID" value="PQA75373.1"/>
    <property type="molecule type" value="Genomic_DNA"/>
</dbReference>
<evidence type="ECO:0000313" key="3">
    <source>
        <dbReference type="Proteomes" id="UP000238493"/>
    </source>
</evidence>
<dbReference type="Proteomes" id="UP000238493">
    <property type="component" value="Unassembled WGS sequence"/>
</dbReference>
<comment type="caution">
    <text evidence="2">The sequence shown here is derived from an EMBL/GenBank/DDBJ whole genome shotgun (WGS) entry which is preliminary data.</text>
</comment>
<dbReference type="OrthoDB" id="8114460at2"/>
<dbReference type="InterPro" id="IPR059225">
    <property type="entry name" value="BspC"/>
</dbReference>
<dbReference type="NCBIfam" id="NF047384">
    <property type="entry name" value="BspC_dom"/>
    <property type="match status" value="1"/>
</dbReference>